<protein>
    <recommendedName>
        <fullName evidence="3">N-acetyltransferase</fullName>
    </recommendedName>
</protein>
<organism evidence="1 2">
    <name type="scientific">Actinacidiphila alni</name>
    <dbReference type="NCBI Taxonomy" id="380248"/>
    <lineage>
        <taxon>Bacteria</taxon>
        <taxon>Bacillati</taxon>
        <taxon>Actinomycetota</taxon>
        <taxon>Actinomycetes</taxon>
        <taxon>Kitasatosporales</taxon>
        <taxon>Streptomycetaceae</taxon>
        <taxon>Actinacidiphila</taxon>
    </lineage>
</organism>
<keyword evidence="2" id="KW-1185">Reference proteome</keyword>
<dbReference type="AlphaFoldDB" id="A0A1I2EBK4"/>
<proteinExistence type="predicted"/>
<accession>A0A1I2EBK4</accession>
<evidence type="ECO:0000313" key="1">
    <source>
        <dbReference type="EMBL" id="SFE90057.1"/>
    </source>
</evidence>
<dbReference type="OrthoDB" id="4268411at2"/>
<evidence type="ECO:0000313" key="2">
    <source>
        <dbReference type="Proteomes" id="UP000199323"/>
    </source>
</evidence>
<gene>
    <name evidence="1" type="ORF">SAMN05216251_106122</name>
</gene>
<name>A0A1I2EBK4_9ACTN</name>
<dbReference type="RefSeq" id="WP_093713512.1">
    <property type="nucleotide sequence ID" value="NZ_FONG01000006.1"/>
</dbReference>
<evidence type="ECO:0008006" key="3">
    <source>
        <dbReference type="Google" id="ProtNLM"/>
    </source>
</evidence>
<sequence length="145" mass="14924">MADLSLLGTAEAAARLSAAPQTARGFLGLDPVTQNAALLARELTRTGAQVLSADGVLLGYAPNSVQPRQGWVATTSADPAPLAALLDFLRTYRRCTSYVAEVPEGAPAVAALEACGFTGAGRLPGHVFHSGGYHDVLVYSATQEG</sequence>
<dbReference type="SUPFAM" id="SSF55729">
    <property type="entry name" value="Acyl-CoA N-acyltransferases (Nat)"/>
    <property type="match status" value="1"/>
</dbReference>
<dbReference type="InterPro" id="IPR016181">
    <property type="entry name" value="Acyl_CoA_acyltransferase"/>
</dbReference>
<dbReference type="Gene3D" id="3.40.630.30">
    <property type="match status" value="1"/>
</dbReference>
<dbReference type="STRING" id="380248.SAMN05216251_106122"/>
<dbReference type="Proteomes" id="UP000199323">
    <property type="component" value="Unassembled WGS sequence"/>
</dbReference>
<reference evidence="2" key="1">
    <citation type="submission" date="2016-10" db="EMBL/GenBank/DDBJ databases">
        <authorList>
            <person name="Varghese N."/>
            <person name="Submissions S."/>
        </authorList>
    </citation>
    <scope>NUCLEOTIDE SEQUENCE [LARGE SCALE GENOMIC DNA]</scope>
    <source>
        <strain evidence="2">CGMCC 4.3510</strain>
    </source>
</reference>
<dbReference type="EMBL" id="FONG01000006">
    <property type="protein sequence ID" value="SFE90057.1"/>
    <property type="molecule type" value="Genomic_DNA"/>
</dbReference>